<accession>A0ABY5FWY2</accession>
<dbReference type="SUPFAM" id="SSF53807">
    <property type="entry name" value="Helical backbone' metal receptor"/>
    <property type="match status" value="1"/>
</dbReference>
<proteinExistence type="inferred from homology"/>
<evidence type="ECO:0000313" key="3">
    <source>
        <dbReference type="EMBL" id="UTT62820.1"/>
    </source>
</evidence>
<dbReference type="PANTHER" id="PTHR30535:SF7">
    <property type="entry name" value="IRON(III) DICITRATE-BINDING PROTEIN"/>
    <property type="match status" value="1"/>
</dbReference>
<dbReference type="RefSeq" id="WP_255159952.1">
    <property type="nucleotide sequence ID" value="NZ_CP101497.1"/>
</dbReference>
<dbReference type="InterPro" id="IPR050902">
    <property type="entry name" value="ABC_Transporter_SBP"/>
</dbReference>
<dbReference type="PANTHER" id="PTHR30535">
    <property type="entry name" value="VITAMIN B12-BINDING PROTEIN"/>
    <property type="match status" value="1"/>
</dbReference>
<evidence type="ECO:0000259" key="2">
    <source>
        <dbReference type="PROSITE" id="PS50983"/>
    </source>
</evidence>
<dbReference type="Gene3D" id="3.40.50.1980">
    <property type="entry name" value="Nitrogenase molybdenum iron protein domain"/>
    <property type="match status" value="2"/>
</dbReference>
<dbReference type="Pfam" id="PF01497">
    <property type="entry name" value="Peripla_BP_2"/>
    <property type="match status" value="1"/>
</dbReference>
<dbReference type="EMBL" id="CP101497">
    <property type="protein sequence ID" value="UTT62820.1"/>
    <property type="molecule type" value="Genomic_DNA"/>
</dbReference>
<feature type="domain" description="Fe/B12 periplasmic-binding" evidence="2">
    <location>
        <begin position="91"/>
        <end position="359"/>
    </location>
</feature>
<sequence length="359" mass="37682">MFSRPDWDGVVAGVEPVVHLITPAHTPDGASMVYSFTTSLALRLSALAAIPVVALSGCAASTSAEPAPSDATAVTVDNCGTEVVFDSPPQRIVTVKSSTTELLLALGAGDRIVGQAFPDGPIPEQWAPAADIPVLSDSAPGQEAVLELEPDLIFAGWESVFSADSSGERDSYAALGIHTYVAPSACKDPTYQPDRMTVDELERQITELAEIIAVDPAPFLAEQRATLDAISADTRELRALWYSSGTDTPYVGAGIGNPQLILDLVGLENVAADVADTWTSMSWEAIVDANPDVIVLVDATWNSAADKIALLESNAATAELDAVQNSRYLVIPFASTEAGARTAWAAADLAQQLAEMPMD</sequence>
<evidence type="ECO:0000256" key="1">
    <source>
        <dbReference type="ARBA" id="ARBA00008814"/>
    </source>
</evidence>
<name>A0ABY5FWY2_9MICO</name>
<dbReference type="Proteomes" id="UP001060039">
    <property type="component" value="Chromosome"/>
</dbReference>
<reference evidence="3" key="1">
    <citation type="submission" date="2022-07" db="EMBL/GenBank/DDBJ databases">
        <title>Taxonomic analysis of Microcella humidisoli nov. sp., isolated from riverside soil.</title>
        <authorList>
            <person name="Molina K.M."/>
            <person name="Kim S.B."/>
        </authorList>
    </citation>
    <scope>NUCLEOTIDE SEQUENCE</scope>
    <source>
        <strain evidence="3">MMS21-STM10</strain>
    </source>
</reference>
<keyword evidence="4" id="KW-1185">Reference proteome</keyword>
<evidence type="ECO:0000313" key="4">
    <source>
        <dbReference type="Proteomes" id="UP001060039"/>
    </source>
</evidence>
<dbReference type="InterPro" id="IPR002491">
    <property type="entry name" value="ABC_transptr_periplasmic_BD"/>
</dbReference>
<organism evidence="3 4">
    <name type="scientific">Microcella humidisoli</name>
    <dbReference type="NCBI Taxonomy" id="2963406"/>
    <lineage>
        <taxon>Bacteria</taxon>
        <taxon>Bacillati</taxon>
        <taxon>Actinomycetota</taxon>
        <taxon>Actinomycetes</taxon>
        <taxon>Micrococcales</taxon>
        <taxon>Microbacteriaceae</taxon>
        <taxon>Microcella</taxon>
    </lineage>
</organism>
<dbReference type="NCBIfam" id="TIGR03868">
    <property type="entry name" value="F420-O_ABCperi"/>
    <property type="match status" value="1"/>
</dbReference>
<comment type="similarity">
    <text evidence="1">Belongs to the bacterial solute-binding protein 8 family.</text>
</comment>
<protein>
    <submittedName>
        <fullName evidence="3">F420-0 ABC transporter substrate-binding protein</fullName>
    </submittedName>
</protein>
<dbReference type="InterPro" id="IPR022287">
    <property type="entry name" value="ABC_trnsptr_F420-0_sub-bd_pred"/>
</dbReference>
<dbReference type="PROSITE" id="PS50983">
    <property type="entry name" value="FE_B12_PBP"/>
    <property type="match status" value="1"/>
</dbReference>
<gene>
    <name evidence="3" type="ORF">NNL39_01510</name>
</gene>